<reference evidence="3" key="1">
    <citation type="submission" date="2022-11" db="UniProtKB">
        <authorList>
            <consortium name="WormBaseParasite"/>
        </authorList>
    </citation>
    <scope>IDENTIFICATION</scope>
</reference>
<keyword evidence="1" id="KW-0472">Membrane</keyword>
<dbReference type="AlphaFoldDB" id="A0A915IHB9"/>
<feature type="transmembrane region" description="Helical" evidence="1">
    <location>
        <begin position="217"/>
        <end position="241"/>
    </location>
</feature>
<dbReference type="Proteomes" id="UP000887565">
    <property type="component" value="Unplaced"/>
</dbReference>
<keyword evidence="1" id="KW-0812">Transmembrane</keyword>
<proteinExistence type="predicted"/>
<dbReference type="InterPro" id="IPR001614">
    <property type="entry name" value="Myelin_PLP"/>
</dbReference>
<dbReference type="PANTHER" id="PTHR11683:SF12">
    <property type="entry name" value="M6, ISOFORM F"/>
    <property type="match status" value="1"/>
</dbReference>
<dbReference type="WBParaSite" id="nRc.2.0.1.t12767-RA">
    <property type="protein sequence ID" value="nRc.2.0.1.t12767-RA"/>
    <property type="gene ID" value="nRc.2.0.1.g12767"/>
</dbReference>
<dbReference type="OMA" id="SCLIVIK"/>
<dbReference type="Pfam" id="PF01275">
    <property type="entry name" value="Myelin_PLP"/>
    <property type="match status" value="1"/>
</dbReference>
<feature type="transmembrane region" description="Helical" evidence="1">
    <location>
        <begin position="85"/>
        <end position="110"/>
    </location>
</feature>
<dbReference type="GO" id="GO:0031175">
    <property type="term" value="P:neuron projection development"/>
    <property type="evidence" value="ECO:0007669"/>
    <property type="project" value="TreeGrafter"/>
</dbReference>
<evidence type="ECO:0000313" key="2">
    <source>
        <dbReference type="Proteomes" id="UP000887565"/>
    </source>
</evidence>
<sequence>MGQENLIKSAMVSQIPVSSISHNVASNNGDCLGKIPYASLISFLLTCVGVGVFSTTCYMGFTISIQQWHKLPASQHTDFTYLDKVRLSFTILAVLMTIFSLILLLDGCLATGSTRDKVYGNRRSRRLGGRITCALLLAFAYLFQLAWLLIFGLISMVLVVYGFLRFTCASLEIGSDDDQSRCIDLSLLIGVKNGQSSQLCRQDVKDFCSSTYQASQYYALGFGACFLVVLGLIHFLICLSANYAHIKDGYKYYELEQIRSNEENEMMATYGQHCVYRR</sequence>
<accession>A0A915IHB9</accession>
<evidence type="ECO:0000256" key="1">
    <source>
        <dbReference type="SAM" id="Phobius"/>
    </source>
</evidence>
<dbReference type="PANTHER" id="PTHR11683">
    <property type="entry name" value="MYELIN PROTEOLIPID"/>
    <property type="match status" value="1"/>
</dbReference>
<organism evidence="2 3">
    <name type="scientific">Romanomermis culicivorax</name>
    <name type="common">Nematode worm</name>
    <dbReference type="NCBI Taxonomy" id="13658"/>
    <lineage>
        <taxon>Eukaryota</taxon>
        <taxon>Metazoa</taxon>
        <taxon>Ecdysozoa</taxon>
        <taxon>Nematoda</taxon>
        <taxon>Enoplea</taxon>
        <taxon>Dorylaimia</taxon>
        <taxon>Mermithida</taxon>
        <taxon>Mermithoidea</taxon>
        <taxon>Mermithidae</taxon>
        <taxon>Romanomermis</taxon>
    </lineage>
</organism>
<feature type="transmembrane region" description="Helical" evidence="1">
    <location>
        <begin position="43"/>
        <end position="65"/>
    </location>
</feature>
<dbReference type="GO" id="GO:0005886">
    <property type="term" value="C:plasma membrane"/>
    <property type="evidence" value="ECO:0007669"/>
    <property type="project" value="TreeGrafter"/>
</dbReference>
<name>A0A915IHB9_ROMCU</name>
<keyword evidence="2" id="KW-1185">Reference proteome</keyword>
<evidence type="ECO:0000313" key="3">
    <source>
        <dbReference type="WBParaSite" id="nRc.2.0.1.t12767-RA"/>
    </source>
</evidence>
<keyword evidence="1" id="KW-1133">Transmembrane helix</keyword>
<feature type="transmembrane region" description="Helical" evidence="1">
    <location>
        <begin position="131"/>
        <end position="164"/>
    </location>
</feature>
<protein>
    <submittedName>
        <fullName evidence="3">Neuronal membrane glycoprotein M6-b</fullName>
    </submittedName>
</protein>